<accession>A0A4Y2ME17</accession>
<reference evidence="6 7" key="1">
    <citation type="journal article" date="2019" name="Sci. Rep.">
        <title>Orb-weaving spider Araneus ventricosus genome elucidates the spidroin gene catalogue.</title>
        <authorList>
            <person name="Kono N."/>
            <person name="Nakamura H."/>
            <person name="Ohtoshi R."/>
            <person name="Moran D.A.P."/>
            <person name="Shinohara A."/>
            <person name="Yoshida Y."/>
            <person name="Fujiwara M."/>
            <person name="Mori M."/>
            <person name="Tomita M."/>
            <person name="Arakawa K."/>
        </authorList>
    </citation>
    <scope>NUCLEOTIDE SEQUENCE [LARGE SCALE GENOMIC DNA]</scope>
</reference>
<dbReference type="GO" id="GO:0005737">
    <property type="term" value="C:cytoplasm"/>
    <property type="evidence" value="ECO:0007669"/>
    <property type="project" value="TreeGrafter"/>
</dbReference>
<organism evidence="6 7">
    <name type="scientific">Araneus ventricosus</name>
    <name type="common">Orbweaver spider</name>
    <name type="synonym">Epeira ventricosa</name>
    <dbReference type="NCBI Taxonomy" id="182803"/>
    <lineage>
        <taxon>Eukaryota</taxon>
        <taxon>Metazoa</taxon>
        <taxon>Ecdysozoa</taxon>
        <taxon>Arthropoda</taxon>
        <taxon>Chelicerata</taxon>
        <taxon>Arachnida</taxon>
        <taxon>Araneae</taxon>
        <taxon>Araneomorphae</taxon>
        <taxon>Entelegynae</taxon>
        <taxon>Araneoidea</taxon>
        <taxon>Araneidae</taxon>
        <taxon>Araneus</taxon>
    </lineage>
</organism>
<dbReference type="PROSITE" id="PS00626">
    <property type="entry name" value="RCC1_2"/>
    <property type="match status" value="3"/>
</dbReference>
<evidence type="ECO:0000256" key="3">
    <source>
        <dbReference type="PROSITE-ProRule" id="PRU00235"/>
    </source>
</evidence>
<dbReference type="EMBL" id="BGPR01007064">
    <property type="protein sequence ID" value="GBN23987.1"/>
    <property type="molecule type" value="Genomic_DNA"/>
</dbReference>
<feature type="repeat" description="RCC1" evidence="3">
    <location>
        <begin position="63"/>
        <end position="117"/>
    </location>
</feature>
<feature type="domain" description="RCC1-like" evidence="5">
    <location>
        <begin position="78"/>
        <end position="399"/>
    </location>
</feature>
<comment type="caution">
    <text evidence="6">The sequence shown here is derived from an EMBL/GenBank/DDBJ whole genome shotgun (WGS) entry which is preliminary data.</text>
</comment>
<gene>
    <name evidence="6" type="primary">RCC1</name>
    <name evidence="6" type="ORF">AVEN_172622_1</name>
</gene>
<evidence type="ECO:0000313" key="6">
    <source>
        <dbReference type="EMBL" id="GBN23987.1"/>
    </source>
</evidence>
<dbReference type="InterPro" id="IPR051553">
    <property type="entry name" value="Ran_GTPase-activating"/>
</dbReference>
<evidence type="ECO:0000259" key="5">
    <source>
        <dbReference type="Pfam" id="PF25390"/>
    </source>
</evidence>
<feature type="repeat" description="RCC1" evidence="3">
    <location>
        <begin position="118"/>
        <end position="169"/>
    </location>
</feature>
<keyword evidence="1" id="KW-0344">Guanine-nucleotide releasing factor</keyword>
<dbReference type="InterPro" id="IPR058923">
    <property type="entry name" value="RCC1-like_dom"/>
</dbReference>
<evidence type="ECO:0000256" key="4">
    <source>
        <dbReference type="SAM" id="MobiDB-lite"/>
    </source>
</evidence>
<dbReference type="AlphaFoldDB" id="A0A4Y2ME17"/>
<dbReference type="InterPro" id="IPR000408">
    <property type="entry name" value="Reg_chr_condens"/>
</dbReference>
<feature type="repeat" description="RCC1" evidence="3">
    <location>
        <begin position="170"/>
        <end position="222"/>
    </location>
</feature>
<feature type="repeat" description="RCC1" evidence="3">
    <location>
        <begin position="223"/>
        <end position="270"/>
    </location>
</feature>
<protein>
    <submittedName>
        <fullName evidence="6">Regulator of chromosome condensation</fullName>
    </submittedName>
</protein>
<keyword evidence="2" id="KW-0677">Repeat</keyword>
<feature type="region of interest" description="Disordered" evidence="4">
    <location>
        <begin position="1"/>
        <end position="60"/>
    </location>
</feature>
<evidence type="ECO:0000313" key="7">
    <source>
        <dbReference type="Proteomes" id="UP000499080"/>
    </source>
</evidence>
<feature type="compositionally biased region" description="Basic and acidic residues" evidence="4">
    <location>
        <begin position="20"/>
        <end position="29"/>
    </location>
</feature>
<dbReference type="GO" id="GO:0005085">
    <property type="term" value="F:guanyl-nucleotide exchange factor activity"/>
    <property type="evidence" value="ECO:0007669"/>
    <property type="project" value="TreeGrafter"/>
</dbReference>
<evidence type="ECO:0000256" key="1">
    <source>
        <dbReference type="ARBA" id="ARBA00022658"/>
    </source>
</evidence>
<dbReference type="Proteomes" id="UP000499080">
    <property type="component" value="Unassembled WGS sequence"/>
</dbReference>
<dbReference type="InterPro" id="IPR009091">
    <property type="entry name" value="RCC1/BLIP-II"/>
</dbReference>
<feature type="compositionally biased region" description="Acidic residues" evidence="4">
    <location>
        <begin position="46"/>
        <end position="55"/>
    </location>
</feature>
<dbReference type="Pfam" id="PF25390">
    <property type="entry name" value="WD40_RLD"/>
    <property type="match status" value="1"/>
</dbReference>
<feature type="repeat" description="RCC1" evidence="3">
    <location>
        <begin position="285"/>
        <end position="341"/>
    </location>
</feature>
<proteinExistence type="predicted"/>
<feature type="repeat" description="RCC1" evidence="3">
    <location>
        <begin position="342"/>
        <end position="394"/>
    </location>
</feature>
<dbReference type="PRINTS" id="PR00633">
    <property type="entry name" value="RCCNDNSATION"/>
</dbReference>
<dbReference type="SUPFAM" id="SSF50985">
    <property type="entry name" value="RCC1/BLIP-II"/>
    <property type="match status" value="1"/>
</dbReference>
<dbReference type="PANTHER" id="PTHR45982:SF1">
    <property type="entry name" value="REGULATOR OF CHROMOSOME CONDENSATION"/>
    <property type="match status" value="1"/>
</dbReference>
<dbReference type="OrthoDB" id="61110at2759"/>
<name>A0A4Y2ME17_ARAVE</name>
<dbReference type="PROSITE" id="PS00625">
    <property type="entry name" value="RCC1_1"/>
    <property type="match status" value="1"/>
</dbReference>
<dbReference type="PANTHER" id="PTHR45982">
    <property type="entry name" value="REGULATOR OF CHROMOSOME CONDENSATION"/>
    <property type="match status" value="1"/>
</dbReference>
<evidence type="ECO:0000256" key="2">
    <source>
        <dbReference type="ARBA" id="ARBA00022737"/>
    </source>
</evidence>
<dbReference type="Gene3D" id="2.130.10.30">
    <property type="entry name" value="Regulator of chromosome condensation 1/beta-lactamase-inhibitor protein II"/>
    <property type="match status" value="1"/>
</dbReference>
<dbReference type="PROSITE" id="PS50012">
    <property type="entry name" value="RCC1_3"/>
    <property type="match status" value="6"/>
</dbReference>
<sequence length="406" mass="44327">MEMDTVKTTADEPCNSRITQTKENEEPSKGHVTPCKRKATSPAGGESEEVGETESAETIATAKKVDKKGVPATKSKKQKLGFGEEVEEKKRPVLLEVPDYITSIAAGGMHSVCLTESGEVITFGCNDEGALGRITADEDEEVSPGKVEINERIIQISAGDSHSAALTDSGQVYLWGNFRNGKGRMGLTSDGVKQMRPIKILNNIQIIKISSGDDHLACLSSNGIVYTCGCGENGQLGRLTEKMADMLEPAAVLVIGLSRSRTRTVLIEDIWTSNYSTFLKARETGLIYAFGLNNYSQLGYENKRVAYAPTFFTNFNTSLNNSQSWKEIDRGQHHTLSLDSDGRVYSMGCRNYGRLGLGADCRHKSSPTPISSLQNETCTTIACGDDVSFAVTEEGMYWIFKQFCVF</sequence>
<keyword evidence="7" id="KW-1185">Reference proteome</keyword>